<keyword evidence="2 5" id="KW-0689">Ribosomal protein</keyword>
<dbReference type="GO" id="GO:0003729">
    <property type="term" value="F:mRNA binding"/>
    <property type="evidence" value="ECO:0007669"/>
    <property type="project" value="TreeGrafter"/>
</dbReference>
<dbReference type="InterPro" id="IPR012340">
    <property type="entry name" value="NA-bd_OB-fold"/>
</dbReference>
<organism evidence="5 6">
    <name type="scientific">Candidatus Curtissbacteria bacterium GW2011_GWA1_40_16</name>
    <dbReference type="NCBI Taxonomy" id="1618405"/>
    <lineage>
        <taxon>Bacteria</taxon>
        <taxon>Candidatus Curtissiibacteriota</taxon>
    </lineage>
</organism>
<dbReference type="EMBL" id="LBYI01000058">
    <property type="protein sequence ID" value="KKR47681.1"/>
    <property type="molecule type" value="Genomic_DNA"/>
</dbReference>
<dbReference type="Gene3D" id="2.40.50.140">
    <property type="entry name" value="Nucleic acid-binding proteins"/>
    <property type="match status" value="3"/>
</dbReference>
<dbReference type="PANTHER" id="PTHR10724:SF7">
    <property type="entry name" value="SMALL RIBOSOMAL SUBUNIT PROTEIN BS1C"/>
    <property type="match status" value="1"/>
</dbReference>
<dbReference type="PRINTS" id="PR00681">
    <property type="entry name" value="RIBOSOMALS1"/>
</dbReference>
<dbReference type="GO" id="GO:0005840">
    <property type="term" value="C:ribosome"/>
    <property type="evidence" value="ECO:0007669"/>
    <property type="project" value="UniProtKB-KW"/>
</dbReference>
<dbReference type="GO" id="GO:0003735">
    <property type="term" value="F:structural constituent of ribosome"/>
    <property type="evidence" value="ECO:0007669"/>
    <property type="project" value="TreeGrafter"/>
</dbReference>
<accession>A0A0G0RCU6</accession>
<feature type="domain" description="S1 motif" evidence="4">
    <location>
        <begin position="42"/>
        <end position="109"/>
    </location>
</feature>
<dbReference type="Pfam" id="PF00575">
    <property type="entry name" value="S1"/>
    <property type="match status" value="3"/>
</dbReference>
<dbReference type="CDD" id="cd04465">
    <property type="entry name" value="S1_RPS1_repeat_ec2_hs2"/>
    <property type="match status" value="1"/>
</dbReference>
<dbReference type="InterPro" id="IPR050437">
    <property type="entry name" value="Ribos_protein_bS1-like"/>
</dbReference>
<evidence type="ECO:0000256" key="1">
    <source>
        <dbReference type="ARBA" id="ARBA00006767"/>
    </source>
</evidence>
<dbReference type="Proteomes" id="UP000034531">
    <property type="component" value="Unassembled WGS sequence"/>
</dbReference>
<dbReference type="AlphaFoldDB" id="A0A0G0RCU6"/>
<proteinExistence type="inferred from homology"/>
<dbReference type="GO" id="GO:0006412">
    <property type="term" value="P:translation"/>
    <property type="evidence" value="ECO:0007669"/>
    <property type="project" value="TreeGrafter"/>
</dbReference>
<comment type="caution">
    <text evidence="5">The sequence shown here is derived from an EMBL/GenBank/DDBJ whole genome shotgun (WGS) entry which is preliminary data.</text>
</comment>
<dbReference type="InterPro" id="IPR035104">
    <property type="entry name" value="Ribosomal_protein_S1-like"/>
</dbReference>
<gene>
    <name evidence="5" type="ORF">UT84_C0058G0003</name>
</gene>
<evidence type="ECO:0000256" key="2">
    <source>
        <dbReference type="ARBA" id="ARBA00022980"/>
    </source>
</evidence>
<dbReference type="SUPFAM" id="SSF50249">
    <property type="entry name" value="Nucleic acid-binding proteins"/>
    <property type="match status" value="3"/>
</dbReference>
<evidence type="ECO:0000256" key="3">
    <source>
        <dbReference type="ARBA" id="ARBA00023274"/>
    </source>
</evidence>
<keyword evidence="3" id="KW-0687">Ribonucleoprotein</keyword>
<dbReference type="PATRIC" id="fig|1618405.3.peg.1101"/>
<dbReference type="PROSITE" id="PS50126">
    <property type="entry name" value="S1"/>
    <property type="match status" value="3"/>
</dbReference>
<dbReference type="InterPro" id="IPR003029">
    <property type="entry name" value="S1_domain"/>
</dbReference>
<dbReference type="PANTHER" id="PTHR10724">
    <property type="entry name" value="30S RIBOSOMAL PROTEIN S1"/>
    <property type="match status" value="1"/>
</dbReference>
<name>A0A0G0RCU6_9BACT</name>
<sequence length="305" mass="33477">MVQKSQDTNSRKSSKHLGSLAKLSFADLLETDEHQVRALKRGQEVSGTIVSVSPSEILVDIGAKAEGIISSRELAAASDIISKLSVGDKLDANVLYPENDAGQVVLSLRKLSQDVRWGELEEKKDTDEQIEVVAVEVNRGGVICDYFGIRGFLPASQLVSAPARLTDLIGKSLAVKVIEVDRKTNRLIFSQKRPDTKDLGKIQELLKEVEIGQKLQGVVAAVLPFGIFVEVEVGQVGNLVGRSVGRKKPTDPQTQKPKDLSKLEGLVHISEISWEKVEDVGRYFKVGDIVDVRCQNYTIWCNCKS</sequence>
<dbReference type="SMART" id="SM00316">
    <property type="entry name" value="S1"/>
    <property type="match status" value="3"/>
</dbReference>
<feature type="domain" description="S1 motif" evidence="4">
    <location>
        <begin position="212"/>
        <end position="293"/>
    </location>
</feature>
<evidence type="ECO:0000259" key="4">
    <source>
        <dbReference type="PROSITE" id="PS50126"/>
    </source>
</evidence>
<protein>
    <submittedName>
        <fullName evidence="5">30S ribosomal protein S1</fullName>
    </submittedName>
</protein>
<feature type="domain" description="S1 motif" evidence="4">
    <location>
        <begin position="127"/>
        <end position="192"/>
    </location>
</feature>
<evidence type="ECO:0000313" key="5">
    <source>
        <dbReference type="EMBL" id="KKR47681.1"/>
    </source>
</evidence>
<reference evidence="5 6" key="1">
    <citation type="journal article" date="2015" name="Nature">
        <title>rRNA introns, odd ribosomes, and small enigmatic genomes across a large radiation of phyla.</title>
        <authorList>
            <person name="Brown C.T."/>
            <person name="Hug L.A."/>
            <person name="Thomas B.C."/>
            <person name="Sharon I."/>
            <person name="Castelle C.J."/>
            <person name="Singh A."/>
            <person name="Wilkins M.J."/>
            <person name="Williams K.H."/>
            <person name="Banfield J.F."/>
        </authorList>
    </citation>
    <scope>NUCLEOTIDE SEQUENCE [LARGE SCALE GENOMIC DNA]</scope>
</reference>
<comment type="similarity">
    <text evidence="1">Belongs to the bacterial ribosomal protein bS1 family.</text>
</comment>
<evidence type="ECO:0000313" key="6">
    <source>
        <dbReference type="Proteomes" id="UP000034531"/>
    </source>
</evidence>
<dbReference type="GO" id="GO:1990904">
    <property type="term" value="C:ribonucleoprotein complex"/>
    <property type="evidence" value="ECO:0007669"/>
    <property type="project" value="UniProtKB-KW"/>
</dbReference>